<feature type="transmembrane region" description="Helical" evidence="7">
    <location>
        <begin position="128"/>
        <end position="146"/>
    </location>
</feature>
<evidence type="ECO:0000256" key="3">
    <source>
        <dbReference type="ARBA" id="ARBA00022692"/>
    </source>
</evidence>
<dbReference type="Pfam" id="PF01566">
    <property type="entry name" value="Nramp"/>
    <property type="match status" value="1"/>
</dbReference>
<dbReference type="Proteomes" id="UP001172083">
    <property type="component" value="Unassembled WGS sequence"/>
</dbReference>
<keyword evidence="6 7" id="KW-0472">Membrane</keyword>
<keyword evidence="2" id="KW-0813">Transport</keyword>
<gene>
    <name evidence="8" type="ORF">QQ020_33910</name>
</gene>
<dbReference type="PANTHER" id="PTHR11706:SF33">
    <property type="entry name" value="NATURAL RESISTANCE-ASSOCIATED MACROPHAGE PROTEIN 2"/>
    <property type="match status" value="1"/>
</dbReference>
<evidence type="ECO:0000256" key="1">
    <source>
        <dbReference type="ARBA" id="ARBA00004141"/>
    </source>
</evidence>
<evidence type="ECO:0000256" key="6">
    <source>
        <dbReference type="ARBA" id="ARBA00023136"/>
    </source>
</evidence>
<feature type="transmembrane region" description="Helical" evidence="7">
    <location>
        <begin position="357"/>
        <end position="375"/>
    </location>
</feature>
<evidence type="ECO:0000313" key="8">
    <source>
        <dbReference type="EMBL" id="MDN5217117.1"/>
    </source>
</evidence>
<keyword evidence="5 7" id="KW-1133">Transmembrane helix</keyword>
<feature type="transmembrane region" description="Helical" evidence="7">
    <location>
        <begin position="158"/>
        <end position="177"/>
    </location>
</feature>
<evidence type="ECO:0000256" key="7">
    <source>
        <dbReference type="SAM" id="Phobius"/>
    </source>
</evidence>
<feature type="transmembrane region" description="Helical" evidence="7">
    <location>
        <begin position="387"/>
        <end position="408"/>
    </location>
</feature>
<evidence type="ECO:0000256" key="2">
    <source>
        <dbReference type="ARBA" id="ARBA00022448"/>
    </source>
</evidence>
<evidence type="ECO:0000256" key="4">
    <source>
        <dbReference type="ARBA" id="ARBA00022847"/>
    </source>
</evidence>
<feature type="transmembrane region" description="Helical" evidence="7">
    <location>
        <begin position="241"/>
        <end position="264"/>
    </location>
</feature>
<keyword evidence="9" id="KW-1185">Reference proteome</keyword>
<dbReference type="EMBL" id="JAUJEB010000013">
    <property type="protein sequence ID" value="MDN5217117.1"/>
    <property type="molecule type" value="Genomic_DNA"/>
</dbReference>
<comment type="subcellular location">
    <subcellularLocation>
        <location evidence="1">Membrane</location>
        <topology evidence="1">Multi-pass membrane protein</topology>
    </subcellularLocation>
</comment>
<dbReference type="PANTHER" id="PTHR11706">
    <property type="entry name" value="SOLUTE CARRIER PROTEIN FAMILY 11 MEMBER"/>
    <property type="match status" value="1"/>
</dbReference>
<feature type="transmembrane region" description="Helical" evidence="7">
    <location>
        <begin position="197"/>
        <end position="220"/>
    </location>
</feature>
<proteinExistence type="predicted"/>
<comment type="caution">
    <text evidence="8">The sequence shown here is derived from an EMBL/GenBank/DDBJ whole genome shotgun (WGS) entry which is preliminary data.</text>
</comment>
<sequence>MLKKITTFLLSIGPGIFCIGYTVGTGSVTSMAKSGSQYGSQLLWVLALSCLFSWALMEAYGRYAVVTGNTAINSFKTSLKFGQPIAILVIVGIVIGQWNSLSGIVGLSSNAIYEIIRLSFPELSPDNYWAVLGIAIAMLIILYFMLIIGKYSFFEKILIFFVTLMGLSFLISMFIVLPPAGEILQGFVPSIPDDQGGNLMVAAFVGTTMAAPTFVVRPLLMQGKSWDKHHVKDQERDALSSAFLMFLISGAIMITAMGAMYYKGLSINRVIDMVTVLEPVAGKFAVALFMTGALSAGISSIFPILMVAPLLIADYKDGKLDTRSSRFRVLTAIACVVGLSVPIMGANPIIAQIATQVANVFVLPLVIGGIIYLVNKRDIMKEHKAGMVLNTGLAFAFVFSCIISYLGFKALLNFF</sequence>
<keyword evidence="3 7" id="KW-0812">Transmembrane</keyword>
<dbReference type="NCBIfam" id="NF037982">
    <property type="entry name" value="Nramp_1"/>
    <property type="match status" value="1"/>
</dbReference>
<feature type="transmembrane region" description="Helical" evidence="7">
    <location>
        <begin position="85"/>
        <end position="108"/>
    </location>
</feature>
<feature type="transmembrane region" description="Helical" evidence="7">
    <location>
        <begin position="42"/>
        <end position="65"/>
    </location>
</feature>
<evidence type="ECO:0000256" key="5">
    <source>
        <dbReference type="ARBA" id="ARBA00022989"/>
    </source>
</evidence>
<dbReference type="InterPro" id="IPR001046">
    <property type="entry name" value="NRAMP_fam"/>
</dbReference>
<accession>A0ABT8LH62</accession>
<evidence type="ECO:0000313" key="9">
    <source>
        <dbReference type="Proteomes" id="UP001172083"/>
    </source>
</evidence>
<feature type="transmembrane region" description="Helical" evidence="7">
    <location>
        <begin position="329"/>
        <end position="351"/>
    </location>
</feature>
<organism evidence="8 9">
    <name type="scientific">Agaribacillus aureus</name>
    <dbReference type="NCBI Taxonomy" id="3051825"/>
    <lineage>
        <taxon>Bacteria</taxon>
        <taxon>Pseudomonadati</taxon>
        <taxon>Bacteroidota</taxon>
        <taxon>Cytophagia</taxon>
        <taxon>Cytophagales</taxon>
        <taxon>Splendidivirgaceae</taxon>
        <taxon>Agaribacillus</taxon>
    </lineage>
</organism>
<feature type="transmembrane region" description="Helical" evidence="7">
    <location>
        <begin position="284"/>
        <end position="308"/>
    </location>
</feature>
<dbReference type="RefSeq" id="WP_346762454.1">
    <property type="nucleotide sequence ID" value="NZ_JAUJEB010000013.1"/>
</dbReference>
<name>A0ABT8LH62_9BACT</name>
<protein>
    <submittedName>
        <fullName evidence="8">Nramp family divalent metal transporter</fullName>
    </submittedName>
</protein>
<reference evidence="8" key="1">
    <citation type="submission" date="2023-06" db="EMBL/GenBank/DDBJ databases">
        <title>Genomic of Agaribacillus aureum.</title>
        <authorList>
            <person name="Wang G."/>
        </authorList>
    </citation>
    <scope>NUCLEOTIDE SEQUENCE</scope>
    <source>
        <strain evidence="8">BMA12</strain>
    </source>
</reference>
<keyword evidence="4" id="KW-0769">Symport</keyword>